<evidence type="ECO:0000313" key="2">
    <source>
        <dbReference type="EMBL" id="KAG5611991.1"/>
    </source>
</evidence>
<feature type="compositionally biased region" description="Polar residues" evidence="1">
    <location>
        <begin position="81"/>
        <end position="90"/>
    </location>
</feature>
<protein>
    <submittedName>
        <fullName evidence="2">Uncharacterized protein</fullName>
    </submittedName>
</protein>
<dbReference type="EMBL" id="JACXVP010000004">
    <property type="protein sequence ID" value="KAG5611991.1"/>
    <property type="molecule type" value="Genomic_DNA"/>
</dbReference>
<organism evidence="2 3">
    <name type="scientific">Solanum commersonii</name>
    <name type="common">Commerson's wild potato</name>
    <name type="synonym">Commerson's nightshade</name>
    <dbReference type="NCBI Taxonomy" id="4109"/>
    <lineage>
        <taxon>Eukaryota</taxon>
        <taxon>Viridiplantae</taxon>
        <taxon>Streptophyta</taxon>
        <taxon>Embryophyta</taxon>
        <taxon>Tracheophyta</taxon>
        <taxon>Spermatophyta</taxon>
        <taxon>Magnoliopsida</taxon>
        <taxon>eudicotyledons</taxon>
        <taxon>Gunneridae</taxon>
        <taxon>Pentapetalae</taxon>
        <taxon>asterids</taxon>
        <taxon>lamiids</taxon>
        <taxon>Solanales</taxon>
        <taxon>Solanaceae</taxon>
        <taxon>Solanoideae</taxon>
        <taxon>Solaneae</taxon>
        <taxon>Solanum</taxon>
    </lineage>
</organism>
<comment type="caution">
    <text evidence="2">The sequence shown here is derived from an EMBL/GenBank/DDBJ whole genome shotgun (WGS) entry which is preliminary data.</text>
</comment>
<dbReference type="Proteomes" id="UP000824120">
    <property type="component" value="Chromosome 4"/>
</dbReference>
<name>A0A9J5ZIR3_SOLCO</name>
<sequence length="147" mass="15941">MEISSKVKHRGQRKSTIIIPEMDYNVGLDLTHLLSLSPQGNLHGCQNIQNGHAALASFSIENLQNTCSCCLVGTFNDPFQISSPNPTPSIAGSRKDASREDNNGNGFGTGEDYHLSGGLRNRDDNSKEELVANRGGLGFWHPTSRMA</sequence>
<reference evidence="2 3" key="1">
    <citation type="submission" date="2020-09" db="EMBL/GenBank/DDBJ databases">
        <title>De no assembly of potato wild relative species, Solanum commersonii.</title>
        <authorList>
            <person name="Cho K."/>
        </authorList>
    </citation>
    <scope>NUCLEOTIDE SEQUENCE [LARGE SCALE GENOMIC DNA]</scope>
    <source>
        <strain evidence="2">LZ3.2</strain>
        <tissue evidence="2">Leaf</tissue>
    </source>
</reference>
<evidence type="ECO:0000256" key="1">
    <source>
        <dbReference type="SAM" id="MobiDB-lite"/>
    </source>
</evidence>
<keyword evidence="3" id="KW-1185">Reference proteome</keyword>
<feature type="compositionally biased region" description="Basic and acidic residues" evidence="1">
    <location>
        <begin position="93"/>
        <end position="102"/>
    </location>
</feature>
<proteinExistence type="predicted"/>
<feature type="region of interest" description="Disordered" evidence="1">
    <location>
        <begin position="81"/>
        <end position="124"/>
    </location>
</feature>
<gene>
    <name evidence="2" type="ORF">H5410_023272</name>
</gene>
<dbReference type="AlphaFoldDB" id="A0A9J5ZIR3"/>
<evidence type="ECO:0000313" key="3">
    <source>
        <dbReference type="Proteomes" id="UP000824120"/>
    </source>
</evidence>
<accession>A0A9J5ZIR3</accession>